<feature type="signal peptide" evidence="22">
    <location>
        <begin position="1"/>
        <end position="18"/>
    </location>
</feature>
<keyword evidence="12" id="KW-0675">Receptor</keyword>
<evidence type="ECO:0000256" key="15">
    <source>
        <dbReference type="ARBA" id="ARBA00024183"/>
    </source>
</evidence>
<dbReference type="Gene3D" id="2.60.40.3210">
    <property type="entry name" value="Zona pellucida, ZP-N domain"/>
    <property type="match status" value="1"/>
</dbReference>
<evidence type="ECO:0000259" key="23">
    <source>
        <dbReference type="PROSITE" id="PS51034"/>
    </source>
</evidence>
<dbReference type="InterPro" id="IPR055355">
    <property type="entry name" value="ZP-C"/>
</dbReference>
<evidence type="ECO:0000313" key="25">
    <source>
        <dbReference type="EMBL" id="KAK9408842.1"/>
    </source>
</evidence>
<dbReference type="PROSITE" id="PS00025">
    <property type="entry name" value="P_TREFOIL_1"/>
    <property type="match status" value="1"/>
</dbReference>
<comment type="subcellular location">
    <subcellularLocation>
        <location evidence="1">Cell membrane</location>
        <topology evidence="1">Single-pass type I membrane protein</topology>
    </subcellularLocation>
    <subcellularLocation>
        <location evidence="15">Zona pellucida</location>
    </subcellularLocation>
</comment>
<evidence type="ECO:0000256" key="17">
    <source>
        <dbReference type="ARBA" id="ARBA00040238"/>
    </source>
</evidence>
<dbReference type="AlphaFoldDB" id="A0AAW1C4N6"/>
<dbReference type="InterPro" id="IPR044913">
    <property type="entry name" value="P_trefoil_dom_sf"/>
</dbReference>
<dbReference type="PROSITE" id="PS51034">
    <property type="entry name" value="ZP_2"/>
    <property type="match status" value="1"/>
</dbReference>
<feature type="domain" description="P-type" evidence="24">
    <location>
        <begin position="136"/>
        <end position="179"/>
    </location>
</feature>
<keyword evidence="10 21" id="KW-0472">Membrane</keyword>
<dbReference type="SUPFAM" id="SSF57492">
    <property type="entry name" value="Trefoil"/>
    <property type="match status" value="1"/>
</dbReference>
<dbReference type="InterPro" id="IPR000519">
    <property type="entry name" value="P_trefoil_dom"/>
</dbReference>
<dbReference type="GO" id="GO:0060468">
    <property type="term" value="P:prevention of polyspermy"/>
    <property type="evidence" value="ECO:0007669"/>
    <property type="project" value="TreeGrafter"/>
</dbReference>
<evidence type="ECO:0000256" key="6">
    <source>
        <dbReference type="ARBA" id="ARBA00022685"/>
    </source>
</evidence>
<evidence type="ECO:0000256" key="7">
    <source>
        <dbReference type="ARBA" id="ARBA00022692"/>
    </source>
</evidence>
<dbReference type="Pfam" id="PF00088">
    <property type="entry name" value="Trefoil"/>
    <property type="match status" value="1"/>
</dbReference>
<dbReference type="InterPro" id="IPR001507">
    <property type="entry name" value="ZP_dom"/>
</dbReference>
<dbReference type="InterPro" id="IPR054554">
    <property type="entry name" value="ZP1/4_Ig-like"/>
</dbReference>
<keyword evidence="5" id="KW-0272">Extracellular matrix</keyword>
<keyword evidence="11 20" id="KW-1015">Disulfide bond</keyword>
<evidence type="ECO:0000256" key="1">
    <source>
        <dbReference type="ARBA" id="ARBA00004251"/>
    </source>
</evidence>
<dbReference type="Gene3D" id="4.10.110.10">
    <property type="entry name" value="Spasmolytic Protein, domain 1"/>
    <property type="match status" value="1"/>
</dbReference>
<keyword evidence="14" id="KW-0278">Fertilization</keyword>
<accession>A0AAW1C4N6</accession>
<sequence length="554" mass="59914">MALVVLVLLSWALQVGLCQEAGFWGAALQSCQGGCMRILLTPRARVASSVIRLLDPAGTPRLLRNDSACGTSVTSQPDGSVAIETAFDGCYTQAQDRSYRTTVQIEGVRPDGRKTTYKEELRCPEPRLVLDPPSRSRCSAVQLADRLPCSSHRLSHGRCSHLGCCFDPQDRVTPCYYGKAVTARCTPEGSFSLAVSRDAVVPPLRLDSLHLLGPRGGPCGPLLRNEAFVVFSFPLSACGTIFKEVGGQQIYENELSAERWTLHTSSGSVTRDSGFFRLTIRCSYSAQKPLPVSVLVVTSPPLLAAITQRGGLAMDMRVARDETYSSFYGALDFPVAKLLRDPIHLEVRLLGIKDPALVLLLHECWATPGTSPRRAPQWPLLQNGCPAQGDNYQAQLVPLQWDAGLPFPSHHQRFVVRTFAFVGADSRRMLSGPIYFHCSASTCAPSAQEPCDIRCEAGLQGRRRRDAREGAPSEAGQALMLASAGPVDFFGLPVQASRPEGSGALALEGSLRWEDGLCLAAGLVVALGLGLLVLLLLLRRHGGQMPQGREPPYA</sequence>
<comment type="caution">
    <text evidence="20">Lacks conserved residue(s) required for the propagation of feature annotation.</text>
</comment>
<dbReference type="GO" id="GO:0032190">
    <property type="term" value="F:acrosin binding"/>
    <property type="evidence" value="ECO:0007669"/>
    <property type="project" value="TreeGrafter"/>
</dbReference>
<evidence type="ECO:0000256" key="10">
    <source>
        <dbReference type="ARBA" id="ARBA00023136"/>
    </source>
</evidence>
<dbReference type="PROSITE" id="PS51448">
    <property type="entry name" value="P_TREFOIL_2"/>
    <property type="match status" value="1"/>
</dbReference>
<keyword evidence="8 22" id="KW-0732">Signal</keyword>
<keyword evidence="7 21" id="KW-0812">Transmembrane</keyword>
<dbReference type="Proteomes" id="UP001474421">
    <property type="component" value="Unassembled WGS sequence"/>
</dbReference>
<dbReference type="Pfam" id="PF23344">
    <property type="entry name" value="ZP-N"/>
    <property type="match status" value="1"/>
</dbReference>
<evidence type="ECO:0000256" key="4">
    <source>
        <dbReference type="ARBA" id="ARBA00022525"/>
    </source>
</evidence>
<dbReference type="Pfam" id="PF00100">
    <property type="entry name" value="Zona_pellucida"/>
    <property type="match status" value="1"/>
</dbReference>
<keyword evidence="4" id="KW-0964">Secreted</keyword>
<evidence type="ECO:0000256" key="22">
    <source>
        <dbReference type="SAM" id="SignalP"/>
    </source>
</evidence>
<organism evidence="25 26">
    <name type="scientific">Crotalus adamanteus</name>
    <name type="common">Eastern diamondback rattlesnake</name>
    <dbReference type="NCBI Taxonomy" id="8729"/>
    <lineage>
        <taxon>Eukaryota</taxon>
        <taxon>Metazoa</taxon>
        <taxon>Chordata</taxon>
        <taxon>Craniata</taxon>
        <taxon>Vertebrata</taxon>
        <taxon>Euteleostomi</taxon>
        <taxon>Lepidosauria</taxon>
        <taxon>Squamata</taxon>
        <taxon>Bifurcata</taxon>
        <taxon>Unidentata</taxon>
        <taxon>Episquamata</taxon>
        <taxon>Toxicofera</taxon>
        <taxon>Serpentes</taxon>
        <taxon>Colubroidea</taxon>
        <taxon>Viperidae</taxon>
        <taxon>Crotalinae</taxon>
        <taxon>Crotalus</taxon>
    </lineage>
</organism>
<evidence type="ECO:0000256" key="18">
    <source>
        <dbReference type="ARBA" id="ARBA00042273"/>
    </source>
</evidence>
<evidence type="ECO:0000256" key="5">
    <source>
        <dbReference type="ARBA" id="ARBA00022530"/>
    </source>
</evidence>
<evidence type="ECO:0000256" key="3">
    <source>
        <dbReference type="ARBA" id="ARBA00022475"/>
    </source>
</evidence>
<protein>
    <recommendedName>
        <fullName evidence="17">Zona pellucida sperm-binding protein 4</fullName>
    </recommendedName>
    <alternativeName>
        <fullName evidence="19">Zona pellucida glycoprotein 4</fullName>
    </alternativeName>
    <alternativeName>
        <fullName evidence="18">Zona pellucida protein B</fullName>
    </alternativeName>
</protein>
<evidence type="ECO:0000259" key="24">
    <source>
        <dbReference type="PROSITE" id="PS51448"/>
    </source>
</evidence>
<dbReference type="GO" id="GO:0007339">
    <property type="term" value="P:binding of sperm to zona pellucida"/>
    <property type="evidence" value="ECO:0007669"/>
    <property type="project" value="TreeGrafter"/>
</dbReference>
<proteinExistence type="inferred from homology"/>
<reference evidence="25 26" key="1">
    <citation type="journal article" date="2024" name="Proc. Natl. Acad. Sci. U.S.A.">
        <title>The genetic regulatory architecture and epigenomic basis for age-related changes in rattlesnake venom.</title>
        <authorList>
            <person name="Hogan M.P."/>
            <person name="Holding M.L."/>
            <person name="Nystrom G.S."/>
            <person name="Colston T.J."/>
            <person name="Bartlett D.A."/>
            <person name="Mason A.J."/>
            <person name="Ellsworth S.A."/>
            <person name="Rautsaw R.M."/>
            <person name="Lawrence K.C."/>
            <person name="Strickland J.L."/>
            <person name="He B."/>
            <person name="Fraser P."/>
            <person name="Margres M.J."/>
            <person name="Gilbert D.M."/>
            <person name="Gibbs H.L."/>
            <person name="Parkinson C.L."/>
            <person name="Rokyta D.R."/>
        </authorList>
    </citation>
    <scope>NUCLEOTIDE SEQUENCE [LARGE SCALE GENOMIC DNA]</scope>
    <source>
        <strain evidence="25">DRR0105</strain>
    </source>
</reference>
<dbReference type="Gene3D" id="2.60.40.4100">
    <property type="entry name" value="Zona pellucida, ZP-C domain"/>
    <property type="match status" value="1"/>
</dbReference>
<dbReference type="InterPro" id="IPR017957">
    <property type="entry name" value="P_trefoil_CS"/>
</dbReference>
<dbReference type="EMBL" id="JAOTOJ010000001">
    <property type="protein sequence ID" value="KAK9408842.1"/>
    <property type="molecule type" value="Genomic_DNA"/>
</dbReference>
<evidence type="ECO:0000256" key="2">
    <source>
        <dbReference type="ARBA" id="ARBA00010863"/>
    </source>
</evidence>
<dbReference type="InterPro" id="IPR051148">
    <property type="entry name" value="Zona_Pellucida_Domain_gp"/>
</dbReference>
<dbReference type="CDD" id="cd00111">
    <property type="entry name" value="Trefoil"/>
    <property type="match status" value="1"/>
</dbReference>
<dbReference type="GO" id="GO:0005886">
    <property type="term" value="C:plasma membrane"/>
    <property type="evidence" value="ECO:0007669"/>
    <property type="project" value="UniProtKB-SubCell"/>
</dbReference>
<dbReference type="GO" id="GO:0035805">
    <property type="term" value="C:egg coat"/>
    <property type="evidence" value="ECO:0007669"/>
    <property type="project" value="UniProtKB-SubCell"/>
</dbReference>
<comment type="caution">
    <text evidence="25">The sequence shown here is derived from an EMBL/GenBank/DDBJ whole genome shotgun (WGS) entry which is preliminary data.</text>
</comment>
<name>A0AAW1C4N6_CROAD</name>
<dbReference type="PANTHER" id="PTHR23343:SF31">
    <property type="entry name" value="ZONA PELLUCIDA SPERM-BINDING PROTEIN 4"/>
    <property type="match status" value="1"/>
</dbReference>
<feature type="disulfide bond" evidence="20">
    <location>
        <begin position="149"/>
        <end position="164"/>
    </location>
</feature>
<keyword evidence="6" id="KW-0165">Cleavage on pair of basic residues</keyword>
<evidence type="ECO:0000256" key="13">
    <source>
        <dbReference type="ARBA" id="ARBA00023180"/>
    </source>
</evidence>
<feature type="domain" description="ZP" evidence="23">
    <location>
        <begin position="184"/>
        <end position="458"/>
    </location>
</feature>
<dbReference type="PANTHER" id="PTHR23343">
    <property type="entry name" value="ZONA PELLUCIDA SPERM-BINDING PROTEIN"/>
    <property type="match status" value="1"/>
</dbReference>
<evidence type="ECO:0000313" key="26">
    <source>
        <dbReference type="Proteomes" id="UP001474421"/>
    </source>
</evidence>
<dbReference type="SMART" id="SM00241">
    <property type="entry name" value="ZP"/>
    <property type="match status" value="1"/>
</dbReference>
<feature type="chain" id="PRO_5043665340" description="Zona pellucida sperm-binding protein 4" evidence="22">
    <location>
        <begin position="19"/>
        <end position="554"/>
    </location>
</feature>
<evidence type="ECO:0000256" key="11">
    <source>
        <dbReference type="ARBA" id="ARBA00023157"/>
    </source>
</evidence>
<keyword evidence="13" id="KW-0325">Glycoprotein</keyword>
<dbReference type="InterPro" id="IPR042235">
    <property type="entry name" value="ZP-C_dom"/>
</dbReference>
<dbReference type="SMART" id="SM00018">
    <property type="entry name" value="PD"/>
    <property type="match status" value="1"/>
</dbReference>
<evidence type="ECO:0000256" key="16">
    <source>
        <dbReference type="ARBA" id="ARBA00037545"/>
    </source>
</evidence>
<keyword evidence="26" id="KW-1185">Reference proteome</keyword>
<dbReference type="InterPro" id="IPR055356">
    <property type="entry name" value="ZP-N"/>
</dbReference>
<evidence type="ECO:0000256" key="9">
    <source>
        <dbReference type="ARBA" id="ARBA00022989"/>
    </source>
</evidence>
<comment type="similarity">
    <text evidence="2">Belongs to the ZP domain family. ZPB subfamily.</text>
</comment>
<evidence type="ECO:0000256" key="12">
    <source>
        <dbReference type="ARBA" id="ARBA00023170"/>
    </source>
</evidence>
<keyword evidence="9 21" id="KW-1133">Transmembrane helix</keyword>
<evidence type="ECO:0000256" key="21">
    <source>
        <dbReference type="SAM" id="Phobius"/>
    </source>
</evidence>
<evidence type="ECO:0000256" key="8">
    <source>
        <dbReference type="ARBA" id="ARBA00022729"/>
    </source>
</evidence>
<gene>
    <name evidence="25" type="ORF">NXF25_000017</name>
</gene>
<dbReference type="Pfam" id="PF22821">
    <property type="entry name" value="ZP1_ZP4_Ig-like"/>
    <property type="match status" value="1"/>
</dbReference>
<evidence type="ECO:0000256" key="20">
    <source>
        <dbReference type="PROSITE-ProRule" id="PRU00779"/>
    </source>
</evidence>
<evidence type="ECO:0000256" key="14">
    <source>
        <dbReference type="ARBA" id="ARBA00023279"/>
    </source>
</evidence>
<feature type="transmembrane region" description="Helical" evidence="21">
    <location>
        <begin position="519"/>
        <end position="538"/>
    </location>
</feature>
<dbReference type="GO" id="GO:0035804">
    <property type="term" value="F:structural constituent of egg coat"/>
    <property type="evidence" value="ECO:0007669"/>
    <property type="project" value="TreeGrafter"/>
</dbReference>
<evidence type="ECO:0000256" key="19">
    <source>
        <dbReference type="ARBA" id="ARBA00042573"/>
    </source>
</evidence>
<comment type="function">
    <text evidence="16">Component of the zona pellucida, an extracellular matrix surrounding oocytes which mediates sperm binding, induction of the acrosome reaction and prevents post-fertilization polyspermy. The zona pellucida is composed of 3 to 4 glycoproteins, ZP1, ZP2, ZP3, and ZP4. ZP4 may act as a sperm receptor.</text>
</comment>
<keyword evidence="3" id="KW-1003">Cell membrane</keyword>